<evidence type="ECO:0000313" key="4">
    <source>
        <dbReference type="EMBL" id="SFH24234.1"/>
    </source>
</evidence>
<evidence type="ECO:0000313" key="6">
    <source>
        <dbReference type="Proteomes" id="UP000199140"/>
    </source>
</evidence>
<evidence type="ECO:0000256" key="1">
    <source>
        <dbReference type="SAM" id="MobiDB-lite"/>
    </source>
</evidence>
<keyword evidence="3" id="KW-0436">Ligase</keyword>
<evidence type="ECO:0000259" key="2">
    <source>
        <dbReference type="Pfam" id="PF04480"/>
    </source>
</evidence>
<dbReference type="Pfam" id="PF04480">
    <property type="entry name" value="DUF559"/>
    <property type="match status" value="1"/>
</dbReference>
<protein>
    <submittedName>
        <fullName evidence="4">Very-short-patch-repair endonuclease</fullName>
    </submittedName>
    <submittedName>
        <fullName evidence="3">YcjD</fullName>
        <ecNumber evidence="3">6.3.4.15</ecNumber>
    </submittedName>
</protein>
<feature type="compositionally biased region" description="Basic and acidic residues" evidence="1">
    <location>
        <begin position="66"/>
        <end position="85"/>
    </location>
</feature>
<evidence type="ECO:0000313" key="5">
    <source>
        <dbReference type="Proteomes" id="UP000185487"/>
    </source>
</evidence>
<feature type="compositionally biased region" description="Pro residues" evidence="1">
    <location>
        <begin position="277"/>
        <end position="286"/>
    </location>
</feature>
<reference evidence="3 5" key="1">
    <citation type="submission" date="2016-04" db="EMBL/GenBank/DDBJ databases">
        <title>Complete genome sequencing and analysis of CBMB27, Methylobacterium phyllosphaerae isolated from leaf tissues of rice (Oryza sativa L.).</title>
        <authorList>
            <person name="Lee Y."/>
            <person name="Hwangbo K."/>
            <person name="Chung H."/>
            <person name="Yoo J."/>
            <person name="Kim K.Y."/>
            <person name="Sa T.M."/>
            <person name="Um Y."/>
            <person name="Madhaiyan M."/>
        </authorList>
    </citation>
    <scope>NUCLEOTIDE SEQUENCE [LARGE SCALE GENOMIC DNA]</scope>
    <source>
        <strain evidence="3 5">CBMB27</strain>
    </source>
</reference>
<keyword evidence="4" id="KW-0255">Endonuclease</keyword>
<dbReference type="Proteomes" id="UP000199140">
    <property type="component" value="Unassembled WGS sequence"/>
</dbReference>
<dbReference type="CDD" id="cd01038">
    <property type="entry name" value="Endonuclease_DUF559"/>
    <property type="match status" value="1"/>
</dbReference>
<keyword evidence="4" id="KW-0540">Nuclease</keyword>
<feature type="region of interest" description="Disordered" evidence="1">
    <location>
        <begin position="1"/>
        <end position="85"/>
    </location>
</feature>
<feature type="compositionally biased region" description="Pro residues" evidence="1">
    <location>
        <begin position="237"/>
        <end position="246"/>
    </location>
</feature>
<dbReference type="RefSeq" id="WP_335632437.1">
    <property type="nucleotide sequence ID" value="NZ_CP015367.1"/>
</dbReference>
<dbReference type="EMBL" id="FOPK01000017">
    <property type="protein sequence ID" value="SFH24234.1"/>
    <property type="molecule type" value="Genomic_DNA"/>
</dbReference>
<proteinExistence type="predicted"/>
<feature type="domain" description="DUF559" evidence="2">
    <location>
        <begin position="88"/>
        <end position="193"/>
    </location>
</feature>
<keyword evidence="4" id="KW-0378">Hydrolase</keyword>
<name>A0AAE8L7U5_9HYPH</name>
<dbReference type="AlphaFoldDB" id="A0AAE8L7U5"/>
<sequence>MTKRDVSKASPPPSAGEGGPCVSRGRERGSATVQDMEPVATFPDASLPSPDVLRGPPSPAQGGGRVCDRSDSGSPRNDLRYSRPDPRLRAFAREQRQSYTQAEDAFWQQVRGRHFHGLKFRRQVPIPPYIADFLCASARLIVELDGEPHETEGRRLRDAKRDAWLKRQGFTVLRFPNEVVLSNLYAVLEAVGAAIAARSGRSSSLPPLRGRVAPEGGRERGATVQNAAAPVMKASPYPEPGSPLPTPADAGATLPRRGGRERCGIGRFSSGEDAPASHPPHGSPIP</sequence>
<dbReference type="InterPro" id="IPR011335">
    <property type="entry name" value="Restrct_endonuc-II-like"/>
</dbReference>
<feature type="compositionally biased region" description="Low complexity" evidence="1">
    <location>
        <begin position="199"/>
        <end position="211"/>
    </location>
</feature>
<dbReference type="InterPro" id="IPR047216">
    <property type="entry name" value="Endonuclease_DUF559_bact"/>
</dbReference>
<dbReference type="InterPro" id="IPR007569">
    <property type="entry name" value="DUF559"/>
</dbReference>
<dbReference type="GO" id="GO:0004519">
    <property type="term" value="F:endonuclease activity"/>
    <property type="evidence" value="ECO:0007669"/>
    <property type="project" value="UniProtKB-KW"/>
</dbReference>
<accession>A0AAE8L7U5</accession>
<dbReference type="PANTHER" id="PTHR38590">
    <property type="entry name" value="BLL0828 PROTEIN"/>
    <property type="match status" value="1"/>
</dbReference>
<gene>
    <name evidence="3" type="ORF">MCBMB27_03837</name>
    <name evidence="4" type="ORF">SAMN05192567_117100</name>
</gene>
<dbReference type="Proteomes" id="UP000185487">
    <property type="component" value="Chromosome"/>
</dbReference>
<dbReference type="PANTHER" id="PTHR38590:SF1">
    <property type="entry name" value="BLL0828 PROTEIN"/>
    <property type="match status" value="1"/>
</dbReference>
<dbReference type="EC" id="6.3.4.15" evidence="3"/>
<dbReference type="EMBL" id="CP015367">
    <property type="protein sequence ID" value="APT33128.1"/>
    <property type="molecule type" value="Genomic_DNA"/>
</dbReference>
<organism evidence="4 6">
    <name type="scientific">Methylobacterium phyllosphaerae</name>
    <dbReference type="NCBI Taxonomy" id="418223"/>
    <lineage>
        <taxon>Bacteria</taxon>
        <taxon>Pseudomonadati</taxon>
        <taxon>Pseudomonadota</taxon>
        <taxon>Alphaproteobacteria</taxon>
        <taxon>Hyphomicrobiales</taxon>
        <taxon>Methylobacteriaceae</taxon>
        <taxon>Methylobacterium</taxon>
    </lineage>
</organism>
<feature type="region of interest" description="Disordered" evidence="1">
    <location>
        <begin position="199"/>
        <end position="286"/>
    </location>
</feature>
<evidence type="ECO:0000313" key="3">
    <source>
        <dbReference type="EMBL" id="APT33128.1"/>
    </source>
</evidence>
<dbReference type="KEGG" id="mphy:MCBMB27_03837"/>
<keyword evidence="5" id="KW-1185">Reference proteome</keyword>
<dbReference type="SUPFAM" id="SSF52980">
    <property type="entry name" value="Restriction endonuclease-like"/>
    <property type="match status" value="1"/>
</dbReference>
<reference evidence="4 6" key="2">
    <citation type="submission" date="2016-10" db="EMBL/GenBank/DDBJ databases">
        <authorList>
            <person name="Varghese N."/>
            <person name="Submissions S."/>
        </authorList>
    </citation>
    <scope>NUCLEOTIDE SEQUENCE [LARGE SCALE GENOMIC DNA]</scope>
    <source>
        <strain evidence="4 6">CBMB27</strain>
    </source>
</reference>
<dbReference type="GO" id="GO:0004077">
    <property type="term" value="F:biotin--[biotin carboxyl-carrier protein] ligase activity"/>
    <property type="evidence" value="ECO:0007669"/>
    <property type="project" value="UniProtKB-EC"/>
</dbReference>
<dbReference type="Gene3D" id="3.40.960.10">
    <property type="entry name" value="VSR Endonuclease"/>
    <property type="match status" value="1"/>
</dbReference>